<protein>
    <recommendedName>
        <fullName evidence="3">VOC family protein</fullName>
    </recommendedName>
</protein>
<evidence type="ECO:0000313" key="1">
    <source>
        <dbReference type="EMBL" id="WAX57763.1"/>
    </source>
</evidence>
<accession>A0ABY7K1M3</accession>
<dbReference type="SUPFAM" id="SSF54593">
    <property type="entry name" value="Glyoxalase/Bleomycin resistance protein/Dihydroxybiphenyl dioxygenase"/>
    <property type="match status" value="1"/>
</dbReference>
<dbReference type="Gene3D" id="3.10.180.10">
    <property type="entry name" value="2,3-Dihydroxybiphenyl 1,2-Dioxygenase, domain 1"/>
    <property type="match status" value="1"/>
</dbReference>
<reference evidence="1" key="1">
    <citation type="submission" date="2022-05" db="EMBL/GenBank/DDBJ databases">
        <title>Jatrophihabitans sp. SB3-54 whole genome sequence.</title>
        <authorList>
            <person name="Suh M.K."/>
            <person name="Eom M.K."/>
            <person name="Kim J.S."/>
            <person name="Kim H.S."/>
            <person name="Do H.E."/>
            <person name="Shin Y.K."/>
            <person name="Lee J.-S."/>
        </authorList>
    </citation>
    <scope>NUCLEOTIDE SEQUENCE</scope>
    <source>
        <strain evidence="1">SB3-54</strain>
    </source>
</reference>
<organism evidence="1 2">
    <name type="scientific">Jatrophihabitans cynanchi</name>
    <dbReference type="NCBI Taxonomy" id="2944128"/>
    <lineage>
        <taxon>Bacteria</taxon>
        <taxon>Bacillati</taxon>
        <taxon>Actinomycetota</taxon>
        <taxon>Actinomycetes</taxon>
        <taxon>Jatrophihabitantales</taxon>
        <taxon>Jatrophihabitantaceae</taxon>
        <taxon>Jatrophihabitans</taxon>
    </lineage>
</organism>
<gene>
    <name evidence="1" type="ORF">M6B22_03085</name>
</gene>
<evidence type="ECO:0000313" key="2">
    <source>
        <dbReference type="Proteomes" id="UP001164693"/>
    </source>
</evidence>
<dbReference type="EMBL" id="CP097463">
    <property type="protein sequence ID" value="WAX57763.1"/>
    <property type="molecule type" value="Genomic_DNA"/>
</dbReference>
<proteinExistence type="predicted"/>
<keyword evidence="2" id="KW-1185">Reference proteome</keyword>
<evidence type="ECO:0008006" key="3">
    <source>
        <dbReference type="Google" id="ProtNLM"/>
    </source>
</evidence>
<name>A0ABY7K1M3_9ACTN</name>
<sequence>MATVLGLRNIAFEVDDLHATVDQVAAEGFELVGGIGQWENSWLMAYVRGP</sequence>
<dbReference type="Proteomes" id="UP001164693">
    <property type="component" value="Chromosome"/>
</dbReference>
<dbReference type="InterPro" id="IPR029068">
    <property type="entry name" value="Glyas_Bleomycin-R_OHBP_Dase"/>
</dbReference>